<organism evidence="9 10">
    <name type="scientific">Pediococcus pentosaceus</name>
    <dbReference type="NCBI Taxonomy" id="1255"/>
    <lineage>
        <taxon>Bacteria</taxon>
        <taxon>Bacillati</taxon>
        <taxon>Bacillota</taxon>
        <taxon>Bacilli</taxon>
        <taxon>Lactobacillales</taxon>
        <taxon>Lactobacillaceae</taxon>
        <taxon>Pediococcus</taxon>
    </lineage>
</organism>
<keyword evidence="5 7" id="KW-1133">Transmembrane helix</keyword>
<evidence type="ECO:0000256" key="2">
    <source>
        <dbReference type="ARBA" id="ARBA00009045"/>
    </source>
</evidence>
<feature type="domain" description="Peptidase S54 rhomboid" evidence="8">
    <location>
        <begin position="60"/>
        <end position="195"/>
    </location>
</feature>
<feature type="transmembrane region" description="Helical" evidence="7">
    <location>
        <begin position="209"/>
        <end position="227"/>
    </location>
</feature>
<reference evidence="9 10" key="1">
    <citation type="submission" date="2017-05" db="EMBL/GenBank/DDBJ databases">
        <title>Genome sequence of Pediococcus pentosaceus strain SRCM100892.</title>
        <authorList>
            <person name="Cho S.H."/>
        </authorList>
    </citation>
    <scope>NUCLEOTIDE SEQUENCE [LARGE SCALE GENOMIC DNA]</scope>
    <source>
        <strain evidence="9 10">SRCM100892</strain>
    </source>
</reference>
<accession>A0A1Y0VPC0</accession>
<dbReference type="EC" id="3.4.21.105" evidence="9"/>
<evidence type="ECO:0000256" key="4">
    <source>
        <dbReference type="ARBA" id="ARBA00022801"/>
    </source>
</evidence>
<keyword evidence="9" id="KW-0645">Protease</keyword>
<name>A0A1Y0VPC0_PEDPE</name>
<feature type="transmembrane region" description="Helical" evidence="7">
    <location>
        <begin position="124"/>
        <end position="143"/>
    </location>
</feature>
<keyword evidence="6 7" id="KW-0472">Membrane</keyword>
<feature type="transmembrane region" description="Helical" evidence="7">
    <location>
        <begin position="21"/>
        <end position="41"/>
    </location>
</feature>
<evidence type="ECO:0000313" key="9">
    <source>
        <dbReference type="EMBL" id="ARW20005.1"/>
    </source>
</evidence>
<feature type="transmembrane region" description="Helical" evidence="7">
    <location>
        <begin position="100"/>
        <end position="118"/>
    </location>
</feature>
<comment type="similarity">
    <text evidence="2">Belongs to the peptidase S54 family.</text>
</comment>
<evidence type="ECO:0000256" key="3">
    <source>
        <dbReference type="ARBA" id="ARBA00022692"/>
    </source>
</evidence>
<dbReference type="InterPro" id="IPR022764">
    <property type="entry name" value="Peptidase_S54_rhomboid_dom"/>
</dbReference>
<evidence type="ECO:0000256" key="1">
    <source>
        <dbReference type="ARBA" id="ARBA00004141"/>
    </source>
</evidence>
<evidence type="ECO:0000259" key="8">
    <source>
        <dbReference type="Pfam" id="PF01694"/>
    </source>
</evidence>
<feature type="transmembrane region" description="Helical" evidence="7">
    <location>
        <begin position="61"/>
        <end position="88"/>
    </location>
</feature>
<comment type="subcellular location">
    <subcellularLocation>
        <location evidence="1">Membrane</location>
        <topology evidence="1">Multi-pass membrane protein</topology>
    </subcellularLocation>
</comment>
<proteinExistence type="inferred from homology"/>
<dbReference type="InterPro" id="IPR050925">
    <property type="entry name" value="Rhomboid_protease_S54"/>
</dbReference>
<dbReference type="Pfam" id="PF01694">
    <property type="entry name" value="Rhomboid"/>
    <property type="match status" value="1"/>
</dbReference>
<dbReference type="InterPro" id="IPR035952">
    <property type="entry name" value="Rhomboid-like_sf"/>
</dbReference>
<dbReference type="Proteomes" id="UP000196118">
    <property type="component" value="Chromosome"/>
</dbReference>
<dbReference type="AlphaFoldDB" id="A0A1Y0VPC0"/>
<dbReference type="PANTHER" id="PTHR43731">
    <property type="entry name" value="RHOMBOID PROTEASE"/>
    <property type="match status" value="1"/>
</dbReference>
<dbReference type="PANTHER" id="PTHR43731:SF14">
    <property type="entry name" value="PRESENILIN-ASSOCIATED RHOMBOID-LIKE PROTEIN, MITOCHONDRIAL"/>
    <property type="match status" value="1"/>
</dbReference>
<keyword evidence="4 9" id="KW-0378">Hydrolase</keyword>
<keyword evidence="3 7" id="KW-0812">Transmembrane</keyword>
<gene>
    <name evidence="9" type="primary">gluP</name>
    <name evidence="9" type="ORF">S100892_01434</name>
</gene>
<dbReference type="GO" id="GO:0006508">
    <property type="term" value="P:proteolysis"/>
    <property type="evidence" value="ECO:0007669"/>
    <property type="project" value="UniProtKB-KW"/>
</dbReference>
<feature type="transmembrane region" description="Helical" evidence="7">
    <location>
        <begin position="155"/>
        <end position="172"/>
    </location>
</feature>
<dbReference type="SUPFAM" id="SSF144091">
    <property type="entry name" value="Rhomboid-like"/>
    <property type="match status" value="1"/>
</dbReference>
<evidence type="ECO:0000256" key="7">
    <source>
        <dbReference type="SAM" id="Phobius"/>
    </source>
</evidence>
<evidence type="ECO:0000256" key="6">
    <source>
        <dbReference type="ARBA" id="ARBA00023136"/>
    </source>
</evidence>
<sequence length="229" mass="25130">MSDQKQLLKRLYEGPFVTQTIVGINILVFLWLTLIGGSTNISVLVTHGALVPVLVQNGQGLWTIFTSMFIHIGFEHILFNMIALYFIGRLLERMIGHWKFVLIYIFSGLFANLASLALSNPNSISAGASGAIFGIIGVWLMMAEQYREYPALIDMGKQMLLFSVLGLISGLLGTNMNIIAHLGGLVSGFLIAYVIGFPKFGKVPTWKHIGSAVLIVLMMIAFCKLAFTS</sequence>
<dbReference type="GO" id="GO:0004252">
    <property type="term" value="F:serine-type endopeptidase activity"/>
    <property type="evidence" value="ECO:0007669"/>
    <property type="project" value="InterPro"/>
</dbReference>
<evidence type="ECO:0000313" key="10">
    <source>
        <dbReference type="Proteomes" id="UP000196118"/>
    </source>
</evidence>
<dbReference type="GO" id="GO:0016020">
    <property type="term" value="C:membrane"/>
    <property type="evidence" value="ECO:0007669"/>
    <property type="project" value="UniProtKB-SubCell"/>
</dbReference>
<dbReference type="Gene3D" id="1.20.1540.10">
    <property type="entry name" value="Rhomboid-like"/>
    <property type="match status" value="1"/>
</dbReference>
<dbReference type="EMBL" id="CP021474">
    <property type="protein sequence ID" value="ARW20005.1"/>
    <property type="molecule type" value="Genomic_DNA"/>
</dbReference>
<evidence type="ECO:0000256" key="5">
    <source>
        <dbReference type="ARBA" id="ARBA00022989"/>
    </source>
</evidence>
<protein>
    <submittedName>
        <fullName evidence="9">Rhomboid protease</fullName>
        <ecNumber evidence="9">3.4.21.105</ecNumber>
    </submittedName>
</protein>